<proteinExistence type="predicted"/>
<sequence>MRIRYFLFCILFFSSMSCSLGVQQAFWRPHPVDARSTEVAKLNAVEFPFIGSPMSLKYDCLILADIHFGNKRHPAWQKLFFASLKQYRETHSTPMLFCIILGDVAHHGFAAEYETVKAFEQRIAEENRLPAYGNIPMPVYNVVGNHDLYNSGWKLWQQTCYPHKSSYYFETKKLEWYFLDTASGTLGRPQFYNLKEKFRDSSKTKFIFTHYPLYSNGIVYFSLSNPRERAELISLFAQTHVKLYCSGHYHPGAYYDYAGFQEYTVKSFGSFGKYHILHVDESGEEPAFSIETISLL</sequence>
<evidence type="ECO:0000313" key="4">
    <source>
        <dbReference type="Proteomes" id="UP000004509"/>
    </source>
</evidence>
<dbReference type="OrthoDB" id="359158at2"/>
<dbReference type="PANTHER" id="PTHR43143:SF1">
    <property type="entry name" value="SERINE_THREONINE-PROTEIN PHOSPHATASE CPPED1"/>
    <property type="match status" value="1"/>
</dbReference>
<evidence type="ECO:0000313" key="3">
    <source>
        <dbReference type="EMBL" id="EEV19898.1"/>
    </source>
</evidence>
<keyword evidence="1" id="KW-0732">Signal</keyword>
<evidence type="ECO:0000259" key="2">
    <source>
        <dbReference type="Pfam" id="PF00149"/>
    </source>
</evidence>
<dbReference type="InterPro" id="IPR004843">
    <property type="entry name" value="Calcineurin-like_PHP"/>
</dbReference>
<comment type="caution">
    <text evidence="3">The sequence shown here is derived from an EMBL/GenBank/DDBJ whole genome shotgun (WGS) entry which is preliminary data.</text>
</comment>
<dbReference type="eggNOG" id="COG1409">
    <property type="taxonomic scope" value="Bacteria"/>
</dbReference>
<dbReference type="InterPro" id="IPR029052">
    <property type="entry name" value="Metallo-depent_PP-like"/>
</dbReference>
<gene>
    <name evidence="3" type="ORF">TREVI0001_0028</name>
</gene>
<feature type="domain" description="Calcineurin-like phosphoesterase" evidence="2">
    <location>
        <begin position="61"/>
        <end position="251"/>
    </location>
</feature>
<dbReference type="Pfam" id="PF00149">
    <property type="entry name" value="Metallophos"/>
    <property type="match status" value="1"/>
</dbReference>
<dbReference type="EMBL" id="ACYH01000047">
    <property type="protein sequence ID" value="EEV19898.1"/>
    <property type="molecule type" value="Genomic_DNA"/>
</dbReference>
<accession>C8PRP5</accession>
<dbReference type="PANTHER" id="PTHR43143">
    <property type="entry name" value="METALLOPHOSPHOESTERASE, CALCINEURIN SUPERFAMILY"/>
    <property type="match status" value="1"/>
</dbReference>
<feature type="chain" id="PRO_5002991512" evidence="1">
    <location>
        <begin position="25"/>
        <end position="296"/>
    </location>
</feature>
<name>C8PRP5_9SPIR</name>
<dbReference type="RefSeq" id="WP_006189261.1">
    <property type="nucleotide sequence ID" value="NZ_ACYH01000047.1"/>
</dbReference>
<reference evidence="3 4" key="1">
    <citation type="submission" date="2009-07" db="EMBL/GenBank/DDBJ databases">
        <authorList>
            <person name="Madupu R."/>
            <person name="Sebastian Y."/>
            <person name="Durkin A.S."/>
            <person name="Torralba M."/>
            <person name="Methe B."/>
            <person name="Sutton G.G."/>
            <person name="Strausberg R.L."/>
            <person name="Nelson K.E."/>
        </authorList>
    </citation>
    <scope>NUCLEOTIDE SEQUENCE [LARGE SCALE GENOMIC DNA]</scope>
    <source>
        <strain evidence="3 4">ATCC 35580</strain>
    </source>
</reference>
<dbReference type="Proteomes" id="UP000004509">
    <property type="component" value="Unassembled WGS sequence"/>
</dbReference>
<dbReference type="PROSITE" id="PS51257">
    <property type="entry name" value="PROKAR_LIPOPROTEIN"/>
    <property type="match status" value="1"/>
</dbReference>
<organism evidence="3 4">
    <name type="scientific">Treponema vincentii ATCC 35580</name>
    <dbReference type="NCBI Taxonomy" id="596324"/>
    <lineage>
        <taxon>Bacteria</taxon>
        <taxon>Pseudomonadati</taxon>
        <taxon>Spirochaetota</taxon>
        <taxon>Spirochaetia</taxon>
        <taxon>Spirochaetales</taxon>
        <taxon>Treponemataceae</taxon>
        <taxon>Treponema</taxon>
    </lineage>
</organism>
<feature type="signal peptide" evidence="1">
    <location>
        <begin position="1"/>
        <end position="24"/>
    </location>
</feature>
<dbReference type="GO" id="GO:0016787">
    <property type="term" value="F:hydrolase activity"/>
    <property type="evidence" value="ECO:0007669"/>
    <property type="project" value="InterPro"/>
</dbReference>
<dbReference type="STRING" id="596324.TREVI0001_0028"/>
<dbReference type="Gene3D" id="3.60.21.10">
    <property type="match status" value="1"/>
</dbReference>
<evidence type="ECO:0000256" key="1">
    <source>
        <dbReference type="SAM" id="SignalP"/>
    </source>
</evidence>
<dbReference type="SUPFAM" id="SSF56300">
    <property type="entry name" value="Metallo-dependent phosphatases"/>
    <property type="match status" value="1"/>
</dbReference>
<protein>
    <submittedName>
        <fullName evidence="3">Ser/Thr phosphatase family protein</fullName>
    </submittedName>
</protein>
<dbReference type="InterPro" id="IPR051918">
    <property type="entry name" value="STPP_CPPED1"/>
</dbReference>
<dbReference type="AlphaFoldDB" id="C8PRP5"/>